<organism evidence="8 9">
    <name type="scientific">Clostridium tarantellae</name>
    <dbReference type="NCBI Taxonomy" id="39493"/>
    <lineage>
        <taxon>Bacteria</taxon>
        <taxon>Bacillati</taxon>
        <taxon>Bacillota</taxon>
        <taxon>Clostridia</taxon>
        <taxon>Eubacteriales</taxon>
        <taxon>Clostridiaceae</taxon>
        <taxon>Clostridium</taxon>
    </lineage>
</organism>
<evidence type="ECO:0000256" key="2">
    <source>
        <dbReference type="ARBA" id="ARBA00022448"/>
    </source>
</evidence>
<keyword evidence="6 7" id="KW-0472">Membrane</keyword>
<feature type="transmembrane region" description="Helical" evidence="7">
    <location>
        <begin position="357"/>
        <end position="383"/>
    </location>
</feature>
<sequence length="513" mass="56251">MADNNNKKITLFQLIALSIAFFGAIRNVPTVASVGWESIFYMICAGIFFAIPISLISAELATGWPQEGGLQVWIKAALGERWSFVASWMLWIIMIIGMVMVSSAGASVFAYGIGRPDLSQNPIFITIVTIVAFWCVTLINFKASLGKKANTIASVIGIYIPFTLFIVLGIWFAIKHGNVNLGAFNVSTALPDIANISHLAFFAAICFIFSGLEQSAVYANEIENTKRNYPLGILTAIALVIVFNLFAGLTEANAIPANKIDLATVVQPFQLYFNELGIPWATTVISIMVYLGVLAQLSAWVLGPSKEMIKVAEDGDLPKFFQKRNKDGIPVTFVMIQAIAISILSLLYLVVPAINTGYFMVLILTTILYSAVYVILLISAVVLKYKCPEVKRPFTVPGGKVGMWITASLGMFGVITTIVVSFIPSNEVPKGDGGKFILFQALGLIITFVVPLIIYRFKKPEWKKEVQVLGITNNQLNNIVQNKVNDNKNINSKSNNNNHINLGTFKHATIHHK</sequence>
<evidence type="ECO:0000256" key="4">
    <source>
        <dbReference type="ARBA" id="ARBA00022692"/>
    </source>
</evidence>
<dbReference type="InterPro" id="IPR050367">
    <property type="entry name" value="APC_superfamily"/>
</dbReference>
<reference evidence="8 9" key="1">
    <citation type="submission" date="2019-10" db="EMBL/GenBank/DDBJ databases">
        <title>The Genome Sequence of Clostridium tarantellae Isolated from Fish Brain.</title>
        <authorList>
            <person name="Bano L."/>
            <person name="Kiel M."/>
            <person name="Sales G."/>
            <person name="Doxey A.C."/>
            <person name="Mansfield M.J."/>
            <person name="Schiavone M."/>
            <person name="Rossetto O."/>
            <person name="Pirazzini M."/>
            <person name="Dobrindt U."/>
            <person name="Montecucco C."/>
        </authorList>
    </citation>
    <scope>NUCLEOTIDE SEQUENCE [LARGE SCALE GENOMIC DNA]</scope>
    <source>
        <strain evidence="8 9">DSM 3997</strain>
    </source>
</reference>
<evidence type="ECO:0000256" key="7">
    <source>
        <dbReference type="SAM" id="Phobius"/>
    </source>
</evidence>
<evidence type="ECO:0000256" key="3">
    <source>
        <dbReference type="ARBA" id="ARBA00022475"/>
    </source>
</evidence>
<evidence type="ECO:0000313" key="8">
    <source>
        <dbReference type="EMBL" id="MPQ42557.1"/>
    </source>
</evidence>
<evidence type="ECO:0000256" key="5">
    <source>
        <dbReference type="ARBA" id="ARBA00022989"/>
    </source>
</evidence>
<feature type="transmembrane region" description="Helical" evidence="7">
    <location>
        <begin position="82"/>
        <end position="111"/>
    </location>
</feature>
<dbReference type="PANTHER" id="PTHR42770:SF15">
    <property type="entry name" value="GLUTAMATE_GAMMA-AMINOBUTYRATE ANTIPORTER-RELATED"/>
    <property type="match status" value="1"/>
</dbReference>
<gene>
    <name evidence="8" type="ORF">GBZ86_02120</name>
</gene>
<feature type="transmembrane region" description="Helical" evidence="7">
    <location>
        <begin position="153"/>
        <end position="174"/>
    </location>
</feature>
<name>A0A6I1MK83_9CLOT</name>
<dbReference type="PIRSF" id="PIRSF006060">
    <property type="entry name" value="AA_transporter"/>
    <property type="match status" value="1"/>
</dbReference>
<evidence type="ECO:0000313" key="9">
    <source>
        <dbReference type="Proteomes" id="UP000430345"/>
    </source>
</evidence>
<dbReference type="GO" id="GO:0005886">
    <property type="term" value="C:plasma membrane"/>
    <property type="evidence" value="ECO:0007669"/>
    <property type="project" value="UniProtKB-SubCell"/>
</dbReference>
<feature type="transmembrane region" description="Helical" evidence="7">
    <location>
        <begin position="123"/>
        <end position="141"/>
    </location>
</feature>
<accession>A0A6I1MK83</accession>
<keyword evidence="4 7" id="KW-0812">Transmembrane</keyword>
<feature type="transmembrane region" description="Helical" evidence="7">
    <location>
        <begin position="436"/>
        <end position="455"/>
    </location>
</feature>
<feature type="transmembrane region" description="Helical" evidence="7">
    <location>
        <begin position="231"/>
        <end position="249"/>
    </location>
</feature>
<feature type="transmembrane region" description="Helical" evidence="7">
    <location>
        <begin position="9"/>
        <end position="27"/>
    </location>
</feature>
<evidence type="ECO:0000256" key="6">
    <source>
        <dbReference type="ARBA" id="ARBA00023136"/>
    </source>
</evidence>
<feature type="transmembrane region" description="Helical" evidence="7">
    <location>
        <begin position="194"/>
        <end position="219"/>
    </location>
</feature>
<feature type="transmembrane region" description="Helical" evidence="7">
    <location>
        <begin position="39"/>
        <end position="61"/>
    </location>
</feature>
<proteinExistence type="predicted"/>
<dbReference type="GO" id="GO:0022857">
    <property type="term" value="F:transmembrane transporter activity"/>
    <property type="evidence" value="ECO:0007669"/>
    <property type="project" value="InterPro"/>
</dbReference>
<keyword evidence="3" id="KW-1003">Cell membrane</keyword>
<feature type="transmembrane region" description="Helical" evidence="7">
    <location>
        <begin position="404"/>
        <end position="424"/>
    </location>
</feature>
<protein>
    <submittedName>
        <fullName evidence="8">Amino acid permease</fullName>
    </submittedName>
</protein>
<keyword evidence="2" id="KW-0813">Transport</keyword>
<keyword evidence="9" id="KW-1185">Reference proteome</keyword>
<evidence type="ECO:0000256" key="1">
    <source>
        <dbReference type="ARBA" id="ARBA00004651"/>
    </source>
</evidence>
<dbReference type="RefSeq" id="WP_152887288.1">
    <property type="nucleotide sequence ID" value="NZ_WHJC01000012.1"/>
</dbReference>
<dbReference type="Proteomes" id="UP000430345">
    <property type="component" value="Unassembled WGS sequence"/>
</dbReference>
<feature type="transmembrane region" description="Helical" evidence="7">
    <location>
        <begin position="278"/>
        <end position="302"/>
    </location>
</feature>
<comment type="caution">
    <text evidence="8">The sequence shown here is derived from an EMBL/GenBank/DDBJ whole genome shotgun (WGS) entry which is preliminary data.</text>
</comment>
<dbReference type="AlphaFoldDB" id="A0A6I1MK83"/>
<dbReference type="PANTHER" id="PTHR42770">
    <property type="entry name" value="AMINO ACID TRANSPORTER-RELATED"/>
    <property type="match status" value="1"/>
</dbReference>
<dbReference type="OrthoDB" id="92719at2"/>
<dbReference type="InterPro" id="IPR002293">
    <property type="entry name" value="AA/rel_permease1"/>
</dbReference>
<dbReference type="EMBL" id="WHJC01000012">
    <property type="protein sequence ID" value="MPQ42557.1"/>
    <property type="molecule type" value="Genomic_DNA"/>
</dbReference>
<feature type="transmembrane region" description="Helical" evidence="7">
    <location>
        <begin position="329"/>
        <end position="351"/>
    </location>
</feature>
<dbReference type="Gene3D" id="1.20.1740.10">
    <property type="entry name" value="Amino acid/polyamine transporter I"/>
    <property type="match status" value="1"/>
</dbReference>
<dbReference type="Pfam" id="PF13520">
    <property type="entry name" value="AA_permease_2"/>
    <property type="match status" value="1"/>
</dbReference>
<comment type="subcellular location">
    <subcellularLocation>
        <location evidence="1">Cell membrane</location>
        <topology evidence="1">Multi-pass membrane protein</topology>
    </subcellularLocation>
</comment>
<keyword evidence="5 7" id="KW-1133">Transmembrane helix</keyword>